<feature type="region of interest" description="Disordered" evidence="1">
    <location>
        <begin position="423"/>
        <end position="446"/>
    </location>
</feature>
<dbReference type="EMBL" id="JABEYC010000600">
    <property type="protein sequence ID" value="KAF4975813.1"/>
    <property type="molecule type" value="Genomic_DNA"/>
</dbReference>
<reference evidence="2" key="1">
    <citation type="journal article" date="2020" name="BMC Genomics">
        <title>Correction to: Identification and distribution of gene clusters required for synthesis of sphingolipid metabolism inhibitors in diverse species of the filamentous fungus Fusarium.</title>
        <authorList>
            <person name="Kim H.S."/>
            <person name="Lohmar J.M."/>
            <person name="Busman M."/>
            <person name="Brown D.W."/>
            <person name="Naumann T.A."/>
            <person name="Divon H.H."/>
            <person name="Lysoe E."/>
            <person name="Uhlig S."/>
            <person name="Proctor R.H."/>
        </authorList>
    </citation>
    <scope>NUCLEOTIDE SEQUENCE</scope>
    <source>
        <strain evidence="2">NRRL 22465</strain>
    </source>
</reference>
<feature type="region of interest" description="Disordered" evidence="1">
    <location>
        <begin position="188"/>
        <end position="217"/>
    </location>
</feature>
<gene>
    <name evidence="2" type="ORF">FZEAL_7432</name>
</gene>
<organism evidence="2 3">
    <name type="scientific">Fusarium zealandicum</name>
    <dbReference type="NCBI Taxonomy" id="1053134"/>
    <lineage>
        <taxon>Eukaryota</taxon>
        <taxon>Fungi</taxon>
        <taxon>Dikarya</taxon>
        <taxon>Ascomycota</taxon>
        <taxon>Pezizomycotina</taxon>
        <taxon>Sordariomycetes</taxon>
        <taxon>Hypocreomycetidae</taxon>
        <taxon>Hypocreales</taxon>
        <taxon>Nectriaceae</taxon>
        <taxon>Fusarium</taxon>
        <taxon>Fusarium staphyleae species complex</taxon>
    </lineage>
</organism>
<evidence type="ECO:0000313" key="2">
    <source>
        <dbReference type="EMBL" id="KAF4975813.1"/>
    </source>
</evidence>
<comment type="caution">
    <text evidence="2">The sequence shown here is derived from an EMBL/GenBank/DDBJ whole genome shotgun (WGS) entry which is preliminary data.</text>
</comment>
<feature type="compositionally biased region" description="Polar residues" evidence="1">
    <location>
        <begin position="423"/>
        <end position="438"/>
    </location>
</feature>
<proteinExistence type="predicted"/>
<feature type="region of interest" description="Disordered" evidence="1">
    <location>
        <begin position="1"/>
        <end position="156"/>
    </location>
</feature>
<dbReference type="OrthoDB" id="5213862at2759"/>
<feature type="compositionally biased region" description="Basic and acidic residues" evidence="1">
    <location>
        <begin position="38"/>
        <end position="47"/>
    </location>
</feature>
<feature type="compositionally biased region" description="Basic and acidic residues" evidence="1">
    <location>
        <begin position="77"/>
        <end position="101"/>
    </location>
</feature>
<dbReference type="AlphaFoldDB" id="A0A8H4UG26"/>
<evidence type="ECO:0000313" key="3">
    <source>
        <dbReference type="Proteomes" id="UP000635477"/>
    </source>
</evidence>
<reference evidence="2" key="2">
    <citation type="submission" date="2020-05" db="EMBL/GenBank/DDBJ databases">
        <authorList>
            <person name="Kim H.-S."/>
            <person name="Proctor R.H."/>
            <person name="Brown D.W."/>
        </authorList>
    </citation>
    <scope>NUCLEOTIDE SEQUENCE</scope>
    <source>
        <strain evidence="2">NRRL 22465</strain>
    </source>
</reference>
<sequence>MLSSKRSISPYRDFHTCGRNFAYEQPSPLRIVKGDSNVSKDNRELKSHSKHKHDGARGKRDIWKGEESPTMPKRRKLDRDHGAPGKENLRKQQDAHDDLGFGDRQALHGAKSWTRDWSPPRRPETTSSSQLTVRKKRQGQTLSRAKLPSSNASPSSFCSLPAGYGMSRSVKPRPPLANIFDQALASASTASSPSSFHAPGREEDQPPPSRPCPSLDGLAPLRQPRLVCVLVPHVVITPQVTALEGGQHDLWAAIEIIGRLWPVAKKRAEPGPRLGRSDLFKDQAGLSEYDQRGGPFEFGRLDNLSVQVRPTANSSLIRVLQNQTFPMALPPGSSILLLAQVQINVKPATRKKKSGHCRQISDDLIEDLETELGGSQMGYMEVQLSYRHPAFPTSRDVDITGDRISSIQSKIETAATASVKLHNSMSPWSPVPASTSNPLLPLIEKH</sequence>
<name>A0A8H4UG26_9HYPO</name>
<keyword evidence="3" id="KW-1185">Reference proteome</keyword>
<feature type="compositionally biased region" description="Basic and acidic residues" evidence="1">
    <location>
        <begin position="55"/>
        <end position="67"/>
    </location>
</feature>
<dbReference type="Proteomes" id="UP000635477">
    <property type="component" value="Unassembled WGS sequence"/>
</dbReference>
<evidence type="ECO:0000256" key="1">
    <source>
        <dbReference type="SAM" id="MobiDB-lite"/>
    </source>
</evidence>
<accession>A0A8H4UG26</accession>
<protein>
    <submittedName>
        <fullName evidence="2">Uncharacterized protein</fullName>
    </submittedName>
</protein>
<feature type="compositionally biased region" description="Low complexity" evidence="1">
    <location>
        <begin position="188"/>
        <end position="198"/>
    </location>
</feature>